<keyword evidence="2" id="KW-1185">Reference proteome</keyword>
<sequence>MILANEPVELDNKLAEWLPGTGTWRICWRGTEHGWAAPTFHEKCNEKKPSLVIVKVVTGGKNLIFGGYCTETWAGNEAVVKSNKSLPAKVSFLVGAWLDVATCSCNLNQLR</sequence>
<name>A0A6S7IBF8_PARCT</name>
<dbReference type="Pfam" id="PF07534">
    <property type="entry name" value="TLD"/>
    <property type="match status" value="1"/>
</dbReference>
<proteinExistence type="predicted"/>
<accession>A0A6S7IBF8</accession>
<dbReference type="Proteomes" id="UP001152795">
    <property type="component" value="Unassembled WGS sequence"/>
</dbReference>
<gene>
    <name evidence="1" type="ORF">PACLA_8A083578</name>
</gene>
<evidence type="ECO:0000313" key="2">
    <source>
        <dbReference type="Proteomes" id="UP001152795"/>
    </source>
</evidence>
<feature type="non-terminal residue" evidence="1">
    <location>
        <position position="111"/>
    </location>
</feature>
<dbReference type="InterPro" id="IPR006571">
    <property type="entry name" value="TLDc_dom"/>
</dbReference>
<dbReference type="PROSITE" id="PS51886">
    <property type="entry name" value="TLDC"/>
    <property type="match status" value="1"/>
</dbReference>
<dbReference type="EMBL" id="CACRXK020004689">
    <property type="protein sequence ID" value="CAB4003661.1"/>
    <property type="molecule type" value="Genomic_DNA"/>
</dbReference>
<organism evidence="1 2">
    <name type="scientific">Paramuricea clavata</name>
    <name type="common">Red gorgonian</name>
    <name type="synonym">Violescent sea-whip</name>
    <dbReference type="NCBI Taxonomy" id="317549"/>
    <lineage>
        <taxon>Eukaryota</taxon>
        <taxon>Metazoa</taxon>
        <taxon>Cnidaria</taxon>
        <taxon>Anthozoa</taxon>
        <taxon>Octocorallia</taxon>
        <taxon>Malacalcyonacea</taxon>
        <taxon>Plexauridae</taxon>
        <taxon>Paramuricea</taxon>
    </lineage>
</organism>
<comment type="caution">
    <text evidence="1">The sequence shown here is derived from an EMBL/GenBank/DDBJ whole genome shotgun (WGS) entry which is preliminary data.</text>
</comment>
<protein>
    <submittedName>
        <fullName evidence="1">Uncharacterized protein</fullName>
    </submittedName>
</protein>
<evidence type="ECO:0000313" key="1">
    <source>
        <dbReference type="EMBL" id="CAB4003661.1"/>
    </source>
</evidence>
<reference evidence="1" key="1">
    <citation type="submission" date="2020-04" db="EMBL/GenBank/DDBJ databases">
        <authorList>
            <person name="Alioto T."/>
            <person name="Alioto T."/>
            <person name="Gomez Garrido J."/>
        </authorList>
    </citation>
    <scope>NUCLEOTIDE SEQUENCE</scope>
    <source>
        <strain evidence="1">A484AB</strain>
    </source>
</reference>
<dbReference type="AlphaFoldDB" id="A0A6S7IBF8"/>
<dbReference type="OrthoDB" id="6122852at2759"/>